<feature type="region of interest" description="Disordered" evidence="5">
    <location>
        <begin position="1"/>
        <end position="26"/>
    </location>
</feature>
<dbReference type="PANTHER" id="PTHR17616">
    <property type="entry name" value="YES-ASSOCIATED PROTEIN YAP1 FAMILY MEMBER"/>
    <property type="match status" value="1"/>
</dbReference>
<evidence type="ECO:0008006" key="10">
    <source>
        <dbReference type="Google" id="ProtNLM"/>
    </source>
</evidence>
<dbReference type="PROSITE" id="PS50004">
    <property type="entry name" value="C2"/>
    <property type="match status" value="1"/>
</dbReference>
<dbReference type="FunFam" id="2.60.40.150:FF:000289">
    <property type="entry name" value="E3 ubiquitin-protein ligase"/>
    <property type="match status" value="1"/>
</dbReference>
<proteinExistence type="predicted"/>
<feature type="region of interest" description="Disordered" evidence="5">
    <location>
        <begin position="347"/>
        <end position="376"/>
    </location>
</feature>
<dbReference type="InterPro" id="IPR035892">
    <property type="entry name" value="C2_domain_sf"/>
</dbReference>
<dbReference type="SUPFAM" id="SSF49562">
    <property type="entry name" value="C2 domain (Calcium/lipid-binding domain, CaLB)"/>
    <property type="match status" value="1"/>
</dbReference>
<feature type="compositionally biased region" description="Pro residues" evidence="5">
    <location>
        <begin position="199"/>
        <end position="211"/>
    </location>
</feature>
<dbReference type="GO" id="GO:0005737">
    <property type="term" value="C:cytoplasm"/>
    <property type="evidence" value="ECO:0007669"/>
    <property type="project" value="UniProtKB-SubCell"/>
</dbReference>
<accession>A0A087UMD0</accession>
<evidence type="ECO:0000259" key="7">
    <source>
        <dbReference type="PROSITE" id="PS50020"/>
    </source>
</evidence>
<dbReference type="OMA" id="TRSSTWH"/>
<dbReference type="InterPro" id="IPR001202">
    <property type="entry name" value="WW_dom"/>
</dbReference>
<keyword evidence="4" id="KW-0539">Nucleus</keyword>
<feature type="domain" description="WW" evidence="7">
    <location>
        <begin position="319"/>
        <end position="352"/>
    </location>
</feature>
<evidence type="ECO:0000256" key="1">
    <source>
        <dbReference type="ARBA" id="ARBA00004123"/>
    </source>
</evidence>
<keyword evidence="3" id="KW-0963">Cytoplasm</keyword>
<comment type="subcellular location">
    <subcellularLocation>
        <location evidence="2">Cytoplasm</location>
    </subcellularLocation>
    <subcellularLocation>
        <location evidence="1">Nucleus</location>
    </subcellularLocation>
</comment>
<evidence type="ECO:0000259" key="6">
    <source>
        <dbReference type="PROSITE" id="PS50004"/>
    </source>
</evidence>
<evidence type="ECO:0000313" key="9">
    <source>
        <dbReference type="Proteomes" id="UP000054359"/>
    </source>
</evidence>
<dbReference type="PANTHER" id="PTHR17616:SF8">
    <property type="entry name" value="TRANSCRIPTIONAL COACTIVATOR YORKIE"/>
    <property type="match status" value="1"/>
</dbReference>
<organism evidence="8 9">
    <name type="scientific">Stegodyphus mimosarum</name>
    <name type="common">African social velvet spider</name>
    <dbReference type="NCBI Taxonomy" id="407821"/>
    <lineage>
        <taxon>Eukaryota</taxon>
        <taxon>Metazoa</taxon>
        <taxon>Ecdysozoa</taxon>
        <taxon>Arthropoda</taxon>
        <taxon>Chelicerata</taxon>
        <taxon>Arachnida</taxon>
        <taxon>Araneae</taxon>
        <taxon>Araneomorphae</taxon>
        <taxon>Entelegynae</taxon>
        <taxon>Eresoidea</taxon>
        <taxon>Eresidae</taxon>
        <taxon>Stegodyphus</taxon>
    </lineage>
</organism>
<evidence type="ECO:0000256" key="5">
    <source>
        <dbReference type="SAM" id="MobiDB-lite"/>
    </source>
</evidence>
<gene>
    <name evidence="8" type="ORF">X975_00445</name>
</gene>
<dbReference type="GO" id="GO:0003713">
    <property type="term" value="F:transcription coactivator activity"/>
    <property type="evidence" value="ECO:0007669"/>
    <property type="project" value="TreeGrafter"/>
</dbReference>
<dbReference type="InterPro" id="IPR036020">
    <property type="entry name" value="WW_dom_sf"/>
</dbReference>
<dbReference type="GO" id="GO:0045944">
    <property type="term" value="P:positive regulation of transcription by RNA polymerase II"/>
    <property type="evidence" value="ECO:0007669"/>
    <property type="project" value="TreeGrafter"/>
</dbReference>
<feature type="compositionally biased region" description="Polar residues" evidence="5">
    <location>
        <begin position="1"/>
        <end position="19"/>
    </location>
</feature>
<dbReference type="Pfam" id="PF00168">
    <property type="entry name" value="C2"/>
    <property type="match status" value="1"/>
</dbReference>
<dbReference type="SUPFAM" id="SSF51045">
    <property type="entry name" value="WW domain"/>
    <property type="match status" value="3"/>
</dbReference>
<evidence type="ECO:0000256" key="2">
    <source>
        <dbReference type="ARBA" id="ARBA00004496"/>
    </source>
</evidence>
<dbReference type="SMART" id="SM00456">
    <property type="entry name" value="WW"/>
    <property type="match status" value="3"/>
</dbReference>
<evidence type="ECO:0000256" key="4">
    <source>
        <dbReference type="ARBA" id="ARBA00023242"/>
    </source>
</evidence>
<dbReference type="PROSITE" id="PS50020">
    <property type="entry name" value="WW_DOMAIN_2"/>
    <property type="match status" value="3"/>
</dbReference>
<feature type="non-terminal residue" evidence="8">
    <location>
        <position position="419"/>
    </location>
</feature>
<evidence type="ECO:0000256" key="3">
    <source>
        <dbReference type="ARBA" id="ARBA00022490"/>
    </source>
</evidence>
<dbReference type="Gene3D" id="2.20.70.10">
    <property type="match status" value="3"/>
</dbReference>
<dbReference type="InterPro" id="IPR000008">
    <property type="entry name" value="C2_dom"/>
</dbReference>
<dbReference type="AlphaFoldDB" id="A0A087UMD0"/>
<feature type="domain" description="WW" evidence="7">
    <location>
        <begin position="207"/>
        <end position="240"/>
    </location>
</feature>
<dbReference type="FunFam" id="2.20.70.10:FF:000017">
    <property type="entry name" value="E3 ubiquitin-protein ligase"/>
    <property type="match status" value="1"/>
</dbReference>
<sequence>MAEAAQTQLNGSTENQIPEANTEDEAAPRSLRLKIIAGHDLAKKDIFGASDPYVSIEVFNGKNGKTTYTTRTKKRTLNPVWDEEFIIQVKPNQRLKIEVFDENRVTRDDFLGLVELNLRSILTEKPGRRISPKYYILRPRSAKSRVKGHLEIYHAYLPTGTSDDDDTSSQQETESGWEMVNAEDGTSVLEETPASPTNVPTPPSNHSPLPPGWEERQDNNGRTYYVNHAARTTQWERPTGAPQSEEEIQQRSLESAQEFRRRVHISIDHSDEVNDHPRDNIEILRNMLEAQRLDPSVRRHSMPTNSLTRQSSSNQSSSEGLPTGWSMQVAPNGRVFYIDHNSKTTTWVDPRTGKPSVLPNQSSVPNRPRFSSVDDLGPLPEGWEERFHTDGRIFFIDHNSRITQWEDPRLNNPNIAGPV</sequence>
<feature type="compositionally biased region" description="Low complexity" evidence="5">
    <location>
        <begin position="304"/>
        <end position="318"/>
    </location>
</feature>
<feature type="domain" description="WW" evidence="7">
    <location>
        <begin position="377"/>
        <end position="410"/>
    </location>
</feature>
<name>A0A087UMD0_STEMI</name>
<dbReference type="EMBL" id="KK120552">
    <property type="protein sequence ID" value="KFM78519.1"/>
    <property type="molecule type" value="Genomic_DNA"/>
</dbReference>
<evidence type="ECO:0000313" key="8">
    <source>
        <dbReference type="EMBL" id="KFM78519.1"/>
    </source>
</evidence>
<protein>
    <recommendedName>
        <fullName evidence="10">E3 ubiquitin-protein ligase Nedd-4</fullName>
    </recommendedName>
</protein>
<dbReference type="GO" id="GO:0035329">
    <property type="term" value="P:hippo signaling"/>
    <property type="evidence" value="ECO:0007669"/>
    <property type="project" value="TreeGrafter"/>
</dbReference>
<dbReference type="Proteomes" id="UP000054359">
    <property type="component" value="Unassembled WGS sequence"/>
</dbReference>
<feature type="region of interest" description="Disordered" evidence="5">
    <location>
        <begin position="292"/>
        <end position="326"/>
    </location>
</feature>
<dbReference type="InterPro" id="IPR051583">
    <property type="entry name" value="YAP1"/>
</dbReference>
<dbReference type="CDD" id="cd00201">
    <property type="entry name" value="WW"/>
    <property type="match status" value="3"/>
</dbReference>
<dbReference type="FunFam" id="2.20.70.10:FF:000037">
    <property type="entry name" value="E3 ubiquitin-protein ligase nedd-4"/>
    <property type="match status" value="1"/>
</dbReference>
<dbReference type="OrthoDB" id="423283at2759"/>
<dbReference type="SMART" id="SM00239">
    <property type="entry name" value="C2"/>
    <property type="match status" value="1"/>
</dbReference>
<dbReference type="PROSITE" id="PS01159">
    <property type="entry name" value="WW_DOMAIN_1"/>
    <property type="match status" value="3"/>
</dbReference>
<dbReference type="Gene3D" id="2.60.40.150">
    <property type="entry name" value="C2 domain"/>
    <property type="match status" value="1"/>
</dbReference>
<feature type="domain" description="C2" evidence="6">
    <location>
        <begin position="11"/>
        <end position="131"/>
    </location>
</feature>
<reference evidence="8 9" key="1">
    <citation type="submission" date="2013-11" db="EMBL/GenBank/DDBJ databases">
        <title>Genome sequencing of Stegodyphus mimosarum.</title>
        <authorList>
            <person name="Bechsgaard J."/>
        </authorList>
    </citation>
    <scope>NUCLEOTIDE SEQUENCE [LARGE SCALE GENOMIC DNA]</scope>
</reference>
<dbReference type="STRING" id="407821.A0A087UMD0"/>
<dbReference type="Pfam" id="PF00397">
    <property type="entry name" value="WW"/>
    <property type="match status" value="3"/>
</dbReference>
<feature type="region of interest" description="Disordered" evidence="5">
    <location>
        <begin position="157"/>
        <end position="218"/>
    </location>
</feature>
<keyword evidence="9" id="KW-1185">Reference proteome</keyword>
<dbReference type="GO" id="GO:0005634">
    <property type="term" value="C:nucleus"/>
    <property type="evidence" value="ECO:0007669"/>
    <property type="project" value="UniProtKB-SubCell"/>
</dbReference>